<gene>
    <name evidence="1" type="ORF">I7I52_07143</name>
</gene>
<dbReference type="VEuPathDB" id="FungiDB:I7I52_07143"/>
<evidence type="ECO:0000313" key="1">
    <source>
        <dbReference type="EMBL" id="KAG5296454.1"/>
    </source>
</evidence>
<dbReference type="EMBL" id="JAEVHI010000003">
    <property type="protein sequence ID" value="KAG5296454.1"/>
    <property type="molecule type" value="Genomic_DNA"/>
</dbReference>
<organism evidence="1 2">
    <name type="scientific">Ajellomyces capsulatus</name>
    <name type="common">Darling's disease fungus</name>
    <name type="synonym">Histoplasma capsulatum</name>
    <dbReference type="NCBI Taxonomy" id="5037"/>
    <lineage>
        <taxon>Eukaryota</taxon>
        <taxon>Fungi</taxon>
        <taxon>Dikarya</taxon>
        <taxon>Ascomycota</taxon>
        <taxon>Pezizomycotina</taxon>
        <taxon>Eurotiomycetes</taxon>
        <taxon>Eurotiomycetidae</taxon>
        <taxon>Onygenales</taxon>
        <taxon>Ajellomycetaceae</taxon>
        <taxon>Histoplasma</taxon>
    </lineage>
</organism>
<name>A0A8H7YQ57_AJECA</name>
<evidence type="ECO:0000313" key="2">
    <source>
        <dbReference type="Proteomes" id="UP000670092"/>
    </source>
</evidence>
<dbReference type="OrthoDB" id="4189594at2759"/>
<accession>A0A8H7YQ57</accession>
<sequence length="113" mass="13029">MIHAGEKLALDKEVFLIENRQLQQALNQERRYHKHGRAMGLLDSSNPSLTQFFSSAKVQSIHKNMAASEAVKKDEQAHKKNVKLQHTILREQKEADIMKQRMEQETAHQAAKQ</sequence>
<comment type="caution">
    <text evidence="1">The sequence shown here is derived from an EMBL/GenBank/DDBJ whole genome shotgun (WGS) entry which is preliminary data.</text>
</comment>
<reference evidence="1 2" key="1">
    <citation type="submission" date="2021-01" db="EMBL/GenBank/DDBJ databases">
        <title>Chromosome-level genome assembly of a human fungal pathogen reveals clustering of transcriptionally co-regulated genes.</title>
        <authorList>
            <person name="Voorhies M."/>
            <person name="Cohen S."/>
            <person name="Shea T.P."/>
            <person name="Petrus S."/>
            <person name="Munoz J.F."/>
            <person name="Poplawski S."/>
            <person name="Goldman W.E."/>
            <person name="Michael T."/>
            <person name="Cuomo C.A."/>
            <person name="Sil A."/>
            <person name="Beyhan S."/>
        </authorList>
    </citation>
    <scope>NUCLEOTIDE SEQUENCE [LARGE SCALE GENOMIC DNA]</scope>
    <source>
        <strain evidence="1 2">G184AR</strain>
    </source>
</reference>
<proteinExistence type="predicted"/>
<dbReference type="Proteomes" id="UP000670092">
    <property type="component" value="Unassembled WGS sequence"/>
</dbReference>
<protein>
    <submittedName>
        <fullName evidence="1">Uncharacterized protein</fullName>
    </submittedName>
</protein>
<dbReference type="AlphaFoldDB" id="A0A8H7YQ57"/>